<feature type="compositionally biased region" description="Acidic residues" evidence="1">
    <location>
        <begin position="90"/>
        <end position="100"/>
    </location>
</feature>
<proteinExistence type="predicted"/>
<feature type="compositionally biased region" description="Basic and acidic residues" evidence="1">
    <location>
        <begin position="14"/>
        <end position="30"/>
    </location>
</feature>
<protein>
    <submittedName>
        <fullName evidence="2">Uncharacterized protein</fullName>
    </submittedName>
</protein>
<keyword evidence="3" id="KW-1185">Reference proteome</keyword>
<sequence length="100" mass="10688">MEAVTDGTANQPERNFDLNAEVKDNNEDTKAAAAAALPASSAIGPVPAGQSSSTAPETTTHEEYPGWSLSEVDKMAIDPLQLAQMSTRMDEEEEDYDEEG</sequence>
<feature type="region of interest" description="Disordered" evidence="1">
    <location>
        <begin position="1"/>
        <end position="100"/>
    </location>
</feature>
<dbReference type="Proteomes" id="UP001154282">
    <property type="component" value="Unassembled WGS sequence"/>
</dbReference>
<feature type="compositionally biased region" description="Low complexity" evidence="1">
    <location>
        <begin position="31"/>
        <end position="42"/>
    </location>
</feature>
<evidence type="ECO:0000313" key="3">
    <source>
        <dbReference type="Proteomes" id="UP001154282"/>
    </source>
</evidence>
<organism evidence="2 3">
    <name type="scientific">Linum tenue</name>
    <dbReference type="NCBI Taxonomy" id="586396"/>
    <lineage>
        <taxon>Eukaryota</taxon>
        <taxon>Viridiplantae</taxon>
        <taxon>Streptophyta</taxon>
        <taxon>Embryophyta</taxon>
        <taxon>Tracheophyta</taxon>
        <taxon>Spermatophyta</taxon>
        <taxon>Magnoliopsida</taxon>
        <taxon>eudicotyledons</taxon>
        <taxon>Gunneridae</taxon>
        <taxon>Pentapetalae</taxon>
        <taxon>rosids</taxon>
        <taxon>fabids</taxon>
        <taxon>Malpighiales</taxon>
        <taxon>Linaceae</taxon>
        <taxon>Linum</taxon>
    </lineage>
</organism>
<feature type="compositionally biased region" description="Polar residues" evidence="1">
    <location>
        <begin position="49"/>
        <end position="58"/>
    </location>
</feature>
<comment type="caution">
    <text evidence="2">The sequence shown here is derived from an EMBL/GenBank/DDBJ whole genome shotgun (WGS) entry which is preliminary data.</text>
</comment>
<accession>A0AAV0KHT9</accession>
<evidence type="ECO:0000256" key="1">
    <source>
        <dbReference type="SAM" id="MobiDB-lite"/>
    </source>
</evidence>
<gene>
    <name evidence="2" type="ORF">LITE_LOCUS18604</name>
</gene>
<evidence type="ECO:0000313" key="2">
    <source>
        <dbReference type="EMBL" id="CAI0421054.1"/>
    </source>
</evidence>
<reference evidence="2" key="1">
    <citation type="submission" date="2022-08" db="EMBL/GenBank/DDBJ databases">
        <authorList>
            <person name="Gutierrez-Valencia J."/>
        </authorList>
    </citation>
    <scope>NUCLEOTIDE SEQUENCE</scope>
</reference>
<dbReference type="EMBL" id="CAMGYJ010000005">
    <property type="protein sequence ID" value="CAI0421054.1"/>
    <property type="molecule type" value="Genomic_DNA"/>
</dbReference>
<dbReference type="AlphaFoldDB" id="A0AAV0KHT9"/>
<name>A0AAV0KHT9_9ROSI</name>